<accession>A0ABV9B9R5</accession>
<feature type="region of interest" description="Disordered" evidence="1">
    <location>
        <begin position="1"/>
        <end position="22"/>
    </location>
</feature>
<evidence type="ECO:0000313" key="2">
    <source>
        <dbReference type="EMBL" id="MFC4508389.1"/>
    </source>
</evidence>
<dbReference type="EMBL" id="JBHSFK010000078">
    <property type="protein sequence ID" value="MFC4508389.1"/>
    <property type="molecule type" value="Genomic_DNA"/>
</dbReference>
<reference evidence="3" key="1">
    <citation type="journal article" date="2019" name="Int. J. Syst. Evol. Microbiol.">
        <title>The Global Catalogue of Microorganisms (GCM) 10K type strain sequencing project: providing services to taxonomists for standard genome sequencing and annotation.</title>
        <authorList>
            <consortium name="The Broad Institute Genomics Platform"/>
            <consortium name="The Broad Institute Genome Sequencing Center for Infectious Disease"/>
            <person name="Wu L."/>
            <person name="Ma J."/>
        </authorList>
    </citation>
    <scope>NUCLEOTIDE SEQUENCE [LARGE SCALE GENOMIC DNA]</scope>
    <source>
        <strain evidence="3">CGMCC 4.7177</strain>
    </source>
</reference>
<gene>
    <name evidence="2" type="ORF">ACFPIH_54945</name>
</gene>
<proteinExistence type="predicted"/>
<dbReference type="Proteomes" id="UP001595839">
    <property type="component" value="Unassembled WGS sequence"/>
</dbReference>
<comment type="caution">
    <text evidence="2">The sequence shown here is derived from an EMBL/GenBank/DDBJ whole genome shotgun (WGS) entry which is preliminary data.</text>
</comment>
<protein>
    <submittedName>
        <fullName evidence="2">Uncharacterized protein</fullName>
    </submittedName>
</protein>
<keyword evidence="3" id="KW-1185">Reference proteome</keyword>
<organism evidence="2 3">
    <name type="scientific">Streptomyces vulcanius</name>
    <dbReference type="NCBI Taxonomy" id="1441876"/>
    <lineage>
        <taxon>Bacteria</taxon>
        <taxon>Bacillati</taxon>
        <taxon>Actinomycetota</taxon>
        <taxon>Actinomycetes</taxon>
        <taxon>Kitasatosporales</taxon>
        <taxon>Streptomycetaceae</taxon>
        <taxon>Streptomyces</taxon>
    </lineage>
</organism>
<evidence type="ECO:0000313" key="3">
    <source>
        <dbReference type="Proteomes" id="UP001595839"/>
    </source>
</evidence>
<dbReference type="RefSeq" id="WP_381187430.1">
    <property type="nucleotide sequence ID" value="NZ_JBHSFK010000078.1"/>
</dbReference>
<feature type="compositionally biased region" description="Basic residues" evidence="1">
    <location>
        <begin position="11"/>
        <end position="20"/>
    </location>
</feature>
<evidence type="ECO:0000256" key="1">
    <source>
        <dbReference type="SAM" id="MobiDB-lite"/>
    </source>
</evidence>
<sequence>MRHATIAPAARKIRTRRPLPARRDDFARTAPVRTVMPLWQALAMDGVR</sequence>
<name>A0ABV9B9R5_9ACTN</name>